<comment type="function">
    <text evidence="5">Effector that suppresses plant defense responses during pathogen infection.</text>
</comment>
<sequence>MRFYVTVLVVAACLVASSHALPADQAAVSRATSLTEAFSVVDKEGVEEKRRLRFKSTNKGKEDDANEEVEERGGGFNLDLTGVGNLFKAKDPQGIADAAKKAASMEFWGKVANRLSFRRERFPSWQKDGMEVNSIIAQLEAHGFTGKNFDEIAKKYAHFKQTGEIL</sequence>
<protein>
    <recommendedName>
        <fullName evidence="5">RxLR effector protein</fullName>
    </recommendedName>
</protein>
<evidence type="ECO:0000256" key="4">
    <source>
        <dbReference type="ARBA" id="ARBA00022729"/>
    </source>
</evidence>
<evidence type="ECO:0000313" key="6">
    <source>
        <dbReference type="EMBL" id="AEK80597.1"/>
    </source>
</evidence>
<gene>
    <name evidence="6" type="primary">Avh</name>
</gene>
<dbReference type="KEGG" id="psoj:PHYSODRAFT_286008"/>
<reference evidence="6" key="1">
    <citation type="journal article" date="2011" name="Plant Cell">
        <title>Transcriptional programming and functional interactions within the Phytophthora sojae RXLR effector repertoire.</title>
        <authorList>
            <person name="Wang Q."/>
            <person name="Han C."/>
            <person name="Ferreira A.O."/>
            <person name="Yu X."/>
            <person name="Ye W."/>
            <person name="Tripathy S."/>
            <person name="Kale S.D."/>
            <person name="Gu B."/>
            <person name="Sheng Y."/>
            <person name="Sui Y."/>
            <person name="Wang X."/>
            <person name="Zhang Z."/>
            <person name="Cheng B."/>
            <person name="Dong S."/>
            <person name="Shan W."/>
            <person name="Zheng X."/>
            <person name="Dou D."/>
            <person name="Tyler B.M."/>
            <person name="Wang Y."/>
        </authorList>
    </citation>
    <scope>NUCLEOTIDE SEQUENCE</scope>
    <source>
        <strain evidence="6">P7064</strain>
    </source>
</reference>
<dbReference type="HOGENOM" id="CLU_1655645_0_0_1"/>
<comment type="similarity">
    <text evidence="2 5">Belongs to the RxLR effector family.</text>
</comment>
<dbReference type="OrthoDB" id="129822at2759"/>
<evidence type="ECO:0000256" key="2">
    <source>
        <dbReference type="ARBA" id="ARBA00010400"/>
    </source>
</evidence>
<dbReference type="GO" id="GO:0005576">
    <property type="term" value="C:extracellular region"/>
    <property type="evidence" value="ECO:0007669"/>
    <property type="project" value="UniProtKB-SubCell"/>
</dbReference>
<name>E0W4R2_PHYSO</name>
<evidence type="ECO:0000256" key="1">
    <source>
        <dbReference type="ARBA" id="ARBA00004613"/>
    </source>
</evidence>
<evidence type="ECO:0000256" key="5">
    <source>
        <dbReference type="RuleBase" id="RU367124"/>
    </source>
</evidence>
<keyword evidence="4 5" id="KW-0732">Signal</keyword>
<accession>E0W4R2</accession>
<feature type="signal peptide" evidence="5">
    <location>
        <begin position="1"/>
        <end position="20"/>
    </location>
</feature>
<dbReference type="EMBL" id="JN253784">
    <property type="protein sequence ID" value="AEK80597.1"/>
    <property type="molecule type" value="Genomic_DNA"/>
</dbReference>
<evidence type="ECO:0000256" key="3">
    <source>
        <dbReference type="ARBA" id="ARBA00022525"/>
    </source>
</evidence>
<comment type="domain">
    <text evidence="5">The RxLR-dEER motif acts to carry the protein into the host cell cytoplasm through binding to cell surface phosphatidylinositol-3-phosphate.</text>
</comment>
<dbReference type="Pfam" id="PF16810">
    <property type="entry name" value="RXLR"/>
    <property type="match status" value="1"/>
</dbReference>
<feature type="chain" id="PRO_5028501571" description="RxLR effector protein" evidence="5">
    <location>
        <begin position="21"/>
        <end position="166"/>
    </location>
</feature>
<dbReference type="AlphaFoldDB" id="E0W4R2"/>
<proteinExistence type="inferred from homology"/>
<comment type="subcellular location">
    <subcellularLocation>
        <location evidence="1 5">Secreted</location>
    </subcellularLocation>
</comment>
<organism evidence="6">
    <name type="scientific">Phytophthora sojae</name>
    <name type="common">Soybean stem and root rot agent</name>
    <name type="synonym">Phytophthora megasperma f. sp. glycines</name>
    <dbReference type="NCBI Taxonomy" id="67593"/>
    <lineage>
        <taxon>Eukaryota</taxon>
        <taxon>Sar</taxon>
        <taxon>Stramenopiles</taxon>
        <taxon>Oomycota</taxon>
        <taxon>Peronosporomycetes</taxon>
        <taxon>Peronosporales</taxon>
        <taxon>Peronosporaceae</taxon>
        <taxon>Phytophthora</taxon>
    </lineage>
</organism>
<dbReference type="InterPro" id="IPR031825">
    <property type="entry name" value="RXLR"/>
</dbReference>
<keyword evidence="3 5" id="KW-0964">Secreted</keyword>
<dbReference type="VEuPathDB" id="FungiDB:PHYSODRAFT_286008"/>
<dbReference type="OMA" id="CLVASSH"/>